<accession>A0A239A653</accession>
<keyword evidence="1" id="KW-0813">Transport</keyword>
<feature type="binding site" description="covalent" evidence="6">
    <location>
        <position position="85"/>
    </location>
    <ligand>
        <name>heme c</name>
        <dbReference type="ChEBI" id="CHEBI:61717"/>
    </ligand>
</feature>
<protein>
    <submittedName>
        <fullName evidence="9">Cytochrome c</fullName>
    </submittedName>
</protein>
<evidence type="ECO:0000313" key="9">
    <source>
        <dbReference type="EMBL" id="SNR90568.1"/>
    </source>
</evidence>
<gene>
    <name evidence="9" type="ORF">SAMN05192560_1694</name>
</gene>
<evidence type="ECO:0000313" key="10">
    <source>
        <dbReference type="Proteomes" id="UP000198305"/>
    </source>
</evidence>
<dbReference type="GO" id="GO:0009055">
    <property type="term" value="F:electron transfer activity"/>
    <property type="evidence" value="ECO:0007669"/>
    <property type="project" value="InterPro"/>
</dbReference>
<dbReference type="InterPro" id="IPR009056">
    <property type="entry name" value="Cyt_c-like_dom"/>
</dbReference>
<evidence type="ECO:0000259" key="8">
    <source>
        <dbReference type="PROSITE" id="PS51007"/>
    </source>
</evidence>
<dbReference type="EMBL" id="FZOA01000006">
    <property type="protein sequence ID" value="SNR90568.1"/>
    <property type="molecule type" value="Genomic_DNA"/>
</dbReference>
<dbReference type="AlphaFoldDB" id="A0A239A653"/>
<evidence type="ECO:0000256" key="4">
    <source>
        <dbReference type="ARBA" id="ARBA00022982"/>
    </source>
</evidence>
<evidence type="ECO:0000256" key="1">
    <source>
        <dbReference type="ARBA" id="ARBA00022448"/>
    </source>
</evidence>
<evidence type="ECO:0000256" key="2">
    <source>
        <dbReference type="ARBA" id="ARBA00022617"/>
    </source>
</evidence>
<sequence length="108" mass="11588">MKAIVCIWVMMSCMLVVAPAVAADASVEALAQKNGCLACHTVKEKVIGPALRDIAAKYRGEQGAETKLIGRVKNGSSGVWGPVPMRANSPQVKDEDIKIIVQWILTLK</sequence>
<organism evidence="9 10">
    <name type="scientific">Methylobacillus rhizosphaerae</name>
    <dbReference type="NCBI Taxonomy" id="551994"/>
    <lineage>
        <taxon>Bacteria</taxon>
        <taxon>Pseudomonadati</taxon>
        <taxon>Pseudomonadota</taxon>
        <taxon>Betaproteobacteria</taxon>
        <taxon>Nitrosomonadales</taxon>
        <taxon>Methylophilaceae</taxon>
        <taxon>Methylobacillus</taxon>
    </lineage>
</organism>
<dbReference type="PROSITE" id="PS51007">
    <property type="entry name" value="CYTC"/>
    <property type="match status" value="1"/>
</dbReference>
<dbReference type="SUPFAM" id="SSF46626">
    <property type="entry name" value="Cytochrome c"/>
    <property type="match status" value="1"/>
</dbReference>
<reference evidence="10" key="1">
    <citation type="submission" date="2017-06" db="EMBL/GenBank/DDBJ databases">
        <authorList>
            <person name="Varghese N."/>
            <person name="Submissions S."/>
        </authorList>
    </citation>
    <scope>NUCLEOTIDE SEQUENCE [LARGE SCALE GENOMIC DNA]</scope>
    <source>
        <strain evidence="10">Ca-68</strain>
    </source>
</reference>
<dbReference type="GO" id="GO:0005506">
    <property type="term" value="F:iron ion binding"/>
    <property type="evidence" value="ECO:0007669"/>
    <property type="project" value="InterPro"/>
</dbReference>
<feature type="signal peptide" evidence="7">
    <location>
        <begin position="1"/>
        <end position="22"/>
    </location>
</feature>
<keyword evidence="10" id="KW-1185">Reference proteome</keyword>
<dbReference type="Proteomes" id="UP000198305">
    <property type="component" value="Unassembled WGS sequence"/>
</dbReference>
<dbReference type="Gene3D" id="1.10.760.10">
    <property type="entry name" value="Cytochrome c-like domain"/>
    <property type="match status" value="1"/>
</dbReference>
<feature type="chain" id="PRO_5013099596" evidence="7">
    <location>
        <begin position="23"/>
        <end position="108"/>
    </location>
</feature>
<dbReference type="InterPro" id="IPR036909">
    <property type="entry name" value="Cyt_c-like_dom_sf"/>
</dbReference>
<keyword evidence="7" id="KW-0732">Signal</keyword>
<dbReference type="Pfam" id="PF00034">
    <property type="entry name" value="Cytochrom_C"/>
    <property type="match status" value="1"/>
</dbReference>
<evidence type="ECO:0000256" key="3">
    <source>
        <dbReference type="ARBA" id="ARBA00022723"/>
    </source>
</evidence>
<comment type="PTM">
    <text evidence="6">Binds 1 heme c group covalently per subunit.</text>
</comment>
<evidence type="ECO:0000256" key="6">
    <source>
        <dbReference type="PIRSR" id="PIRSR602324-1"/>
    </source>
</evidence>
<keyword evidence="3 6" id="KW-0479">Metal-binding</keyword>
<keyword evidence="5 6" id="KW-0408">Iron</keyword>
<proteinExistence type="predicted"/>
<evidence type="ECO:0000256" key="7">
    <source>
        <dbReference type="SAM" id="SignalP"/>
    </source>
</evidence>
<name>A0A239A653_9PROT</name>
<evidence type="ECO:0000256" key="5">
    <source>
        <dbReference type="ARBA" id="ARBA00023004"/>
    </source>
</evidence>
<feature type="binding site" description="covalent" evidence="6">
    <location>
        <position position="36"/>
    </location>
    <ligand>
        <name>heme c</name>
        <dbReference type="ChEBI" id="CHEBI:61717"/>
    </ligand>
</feature>
<keyword evidence="2 6" id="KW-0349">Heme</keyword>
<dbReference type="InterPro" id="IPR002324">
    <property type="entry name" value="Cyt_c_ID"/>
</dbReference>
<keyword evidence="4" id="KW-0249">Electron transport</keyword>
<feature type="domain" description="Cytochrome c" evidence="8">
    <location>
        <begin position="21"/>
        <end position="108"/>
    </location>
</feature>
<dbReference type="GO" id="GO:0020037">
    <property type="term" value="F:heme binding"/>
    <property type="evidence" value="ECO:0007669"/>
    <property type="project" value="InterPro"/>
</dbReference>
<dbReference type="PRINTS" id="PR00606">
    <property type="entry name" value="CYTCHROMECID"/>
</dbReference>
<feature type="binding site" description="covalent" evidence="6">
    <location>
        <position position="40"/>
    </location>
    <ligand>
        <name>heme c</name>
        <dbReference type="ChEBI" id="CHEBI:61717"/>
    </ligand>
</feature>